<dbReference type="OrthoDB" id="5511526at2759"/>
<dbReference type="AlphaFoldDB" id="A0A9W8IAE6"/>
<dbReference type="EMBL" id="JANBUW010000409">
    <property type="protein sequence ID" value="KAJ2846993.1"/>
    <property type="molecule type" value="Genomic_DNA"/>
</dbReference>
<gene>
    <name evidence="1" type="ORF">IWW36_004081</name>
</gene>
<evidence type="ECO:0000313" key="2">
    <source>
        <dbReference type="Proteomes" id="UP001139887"/>
    </source>
</evidence>
<dbReference type="Proteomes" id="UP001139887">
    <property type="component" value="Unassembled WGS sequence"/>
</dbReference>
<sequence length="351" mass="38907">MFGLGSLPSPILVRIIAYSDPATWWSLKDPSICTLMSSTSFRCGWLAHLVNKTATRISHIDDIDTLCCSVLQPITDIVGSDSWISPNFVRALSAKYPEALNTAALGLVQTLLLNKQTDDTTASLVVQHSNIELDILMGKFVRKLVVQRPELGLLEWLEGSGLDFAKLYHGASCFDMSLLIDWVMSSRIELLQFLACRGLQLPVRSLMEYALGHSNPGTVAFLMSHGASHAHELSWHDLLLMACTEATTRLDVFTFIVSKTEPSIVWSFAASCLASHAMVDDNAYKKFVALRNMPQAAVWMVKPIRGRTPIECLCERLTYENLTYVSPFIRDYIALGVPTSSMPSIVFALCQ</sequence>
<reference evidence="1" key="1">
    <citation type="submission" date="2022-07" db="EMBL/GenBank/DDBJ databases">
        <title>Phylogenomic reconstructions and comparative analyses of Kickxellomycotina fungi.</title>
        <authorList>
            <person name="Reynolds N.K."/>
            <person name="Stajich J.E."/>
            <person name="Barry K."/>
            <person name="Grigoriev I.V."/>
            <person name="Crous P."/>
            <person name="Smith M.E."/>
        </authorList>
    </citation>
    <scope>NUCLEOTIDE SEQUENCE</scope>
    <source>
        <strain evidence="1">NRRL 1566</strain>
    </source>
</reference>
<proteinExistence type="predicted"/>
<name>A0A9W8IAE6_9FUNG</name>
<comment type="caution">
    <text evidence="1">The sequence shown here is derived from an EMBL/GenBank/DDBJ whole genome shotgun (WGS) entry which is preliminary data.</text>
</comment>
<evidence type="ECO:0000313" key="1">
    <source>
        <dbReference type="EMBL" id="KAJ2846993.1"/>
    </source>
</evidence>
<keyword evidence="2" id="KW-1185">Reference proteome</keyword>
<organism evidence="1 2">
    <name type="scientific">Coemansia brasiliensis</name>
    <dbReference type="NCBI Taxonomy" id="2650707"/>
    <lineage>
        <taxon>Eukaryota</taxon>
        <taxon>Fungi</taxon>
        <taxon>Fungi incertae sedis</taxon>
        <taxon>Zoopagomycota</taxon>
        <taxon>Kickxellomycotina</taxon>
        <taxon>Kickxellomycetes</taxon>
        <taxon>Kickxellales</taxon>
        <taxon>Kickxellaceae</taxon>
        <taxon>Coemansia</taxon>
    </lineage>
</organism>
<protein>
    <submittedName>
        <fullName evidence="1">Uncharacterized protein</fullName>
    </submittedName>
</protein>
<accession>A0A9W8IAE6</accession>